<gene>
    <name evidence="3" type="primary">mobC</name>
    <name evidence="3" type="ORF">IPT68_25115</name>
</gene>
<dbReference type="InterPro" id="IPR008687">
    <property type="entry name" value="MobC"/>
</dbReference>
<evidence type="ECO:0000259" key="2">
    <source>
        <dbReference type="Pfam" id="PF05713"/>
    </source>
</evidence>
<keyword evidence="4" id="KW-1185">Reference proteome</keyword>
<reference evidence="3 4" key="1">
    <citation type="submission" date="2020-10" db="EMBL/GenBank/DDBJ databases">
        <title>Streptomyces chromofuscus complate genome analysis.</title>
        <authorList>
            <person name="Anwar N."/>
        </authorList>
    </citation>
    <scope>NUCLEOTIDE SEQUENCE [LARGE SCALE GENOMIC DNA]</scope>
    <source>
        <strain evidence="3 4">DSM 40273</strain>
    </source>
</reference>
<evidence type="ECO:0000313" key="4">
    <source>
        <dbReference type="Proteomes" id="UP000594008"/>
    </source>
</evidence>
<dbReference type="KEGG" id="schf:IPT68_25115"/>
<dbReference type="EMBL" id="CP063374">
    <property type="protein sequence ID" value="QOV43035.1"/>
    <property type="molecule type" value="Genomic_DNA"/>
</dbReference>
<feature type="compositionally biased region" description="Basic residues" evidence="1">
    <location>
        <begin position="73"/>
        <end position="94"/>
    </location>
</feature>
<feature type="domain" description="Bacterial mobilisation" evidence="2">
    <location>
        <begin position="162"/>
        <end position="206"/>
    </location>
</feature>
<protein>
    <submittedName>
        <fullName evidence="3">Plasmid mobilization relaxosome protein MobC</fullName>
    </submittedName>
</protein>
<dbReference type="Pfam" id="PF05713">
    <property type="entry name" value="MobC"/>
    <property type="match status" value="1"/>
</dbReference>
<name>A0A7M2T561_STRCW</name>
<feature type="region of interest" description="Disordered" evidence="1">
    <location>
        <begin position="1"/>
        <end position="94"/>
    </location>
</feature>
<dbReference type="AlphaFoldDB" id="A0A7M2T561"/>
<organism evidence="3 4">
    <name type="scientific">Streptomyces chromofuscus</name>
    <dbReference type="NCBI Taxonomy" id="42881"/>
    <lineage>
        <taxon>Bacteria</taxon>
        <taxon>Bacillati</taxon>
        <taxon>Actinomycetota</taxon>
        <taxon>Actinomycetes</taxon>
        <taxon>Kitasatosporales</taxon>
        <taxon>Streptomycetaceae</taxon>
        <taxon>Streptomyces</taxon>
    </lineage>
</organism>
<feature type="compositionally biased region" description="Polar residues" evidence="1">
    <location>
        <begin position="1"/>
        <end position="22"/>
    </location>
</feature>
<accession>A0A7M2T561</accession>
<sequence>MTNPNENGNTPDLESKLNSVSGRASYRPRHSSPSGKASSAGPAPGVAGADQHRGVLVREAATEGGSQPEKQPSPRKRRDAKKTSRKRSPKPLAHKRAYVCSVRLNDDEKTLLAAAATAARTTLPGFLARSGLAAARDLDTTAAAIAGRRELVAELFSARRHLGHVGNNLNQITRAINAGAHPPELDAVIAATERAIQRVQHATDQLLDQD</sequence>
<proteinExistence type="predicted"/>
<dbReference type="Proteomes" id="UP000594008">
    <property type="component" value="Chromosome"/>
</dbReference>
<evidence type="ECO:0000256" key="1">
    <source>
        <dbReference type="SAM" id="MobiDB-lite"/>
    </source>
</evidence>
<evidence type="ECO:0000313" key="3">
    <source>
        <dbReference type="EMBL" id="QOV43035.1"/>
    </source>
</evidence>
<feature type="compositionally biased region" description="Low complexity" evidence="1">
    <location>
        <begin position="31"/>
        <end position="49"/>
    </location>
</feature>